<evidence type="ECO:0000313" key="1">
    <source>
        <dbReference type="EMBL" id="KKZ09982.1"/>
    </source>
</evidence>
<evidence type="ECO:0000313" key="2">
    <source>
        <dbReference type="Proteomes" id="UP000035037"/>
    </source>
</evidence>
<accession>A0A0G8ARU3</accession>
<reference evidence="1 2" key="2">
    <citation type="submission" date="2015-05" db="EMBL/GenBank/DDBJ databases">
        <title>Lifestyle Evolution in Cyanobacterial Symbionts of Sponges.</title>
        <authorList>
            <person name="Burgsdorf I."/>
            <person name="Slaby B.M."/>
            <person name="Handley K.M."/>
            <person name="Haber M."/>
            <person name="Blom J."/>
            <person name="Marshall C.W."/>
            <person name="Gilbert J.A."/>
            <person name="Hentschel U."/>
            <person name="Steindler L."/>
        </authorList>
    </citation>
    <scope>NUCLEOTIDE SEQUENCE [LARGE SCALE GENOMIC DNA]</scope>
    <source>
        <strain evidence="1">15L</strain>
    </source>
</reference>
<dbReference type="EMBL" id="JYFQ01000223">
    <property type="protein sequence ID" value="KKZ09982.1"/>
    <property type="molecule type" value="Genomic_DNA"/>
</dbReference>
<gene>
    <name evidence="1" type="ORF">TQ37_10415</name>
</gene>
<evidence type="ECO:0008006" key="3">
    <source>
        <dbReference type="Google" id="ProtNLM"/>
    </source>
</evidence>
<dbReference type="Proteomes" id="UP000035037">
    <property type="component" value="Unassembled WGS sequence"/>
</dbReference>
<sequence length="279" mass="30784">MSSLTHIEKLVLEKAFQMGGGYVLHFSDRTFAELFDQHKIDISSPEYEDLGSSKAKRLRRFWELEPDQLVGAVLSDMLNSYEIHCDISGRELDLGGKLLKKVHDIIGRLNGQAAAPHSSTTENEFLAREFAIPNLQKMPIDAQVISIINARLEEARVALGTGAHLSVIFLCGSVLEAVLRGAAQRDPANFNQASAAPKAANKSPKRFPEWSLAQLIDVACEVGVLQPDIKKFSHGLRDFRNYIHPHEQMISGFTPDQHTAELCFKVLKAALASVAGERG</sequence>
<protein>
    <recommendedName>
        <fullName evidence="3">DUF4145 domain-containing protein</fullName>
    </recommendedName>
</protein>
<proteinExistence type="predicted"/>
<organism evidence="1 2">
    <name type="scientific">Candidatus Synechococcus spongiarum 15L</name>
    <dbReference type="NCBI Taxonomy" id="1608419"/>
    <lineage>
        <taxon>Bacteria</taxon>
        <taxon>Bacillati</taxon>
        <taxon>Cyanobacteriota</taxon>
        <taxon>Cyanophyceae</taxon>
        <taxon>Synechococcales</taxon>
        <taxon>Synechococcaceae</taxon>
        <taxon>Synechococcus</taxon>
    </lineage>
</organism>
<dbReference type="PATRIC" id="fig|1608419.3.peg.1421"/>
<dbReference type="AlphaFoldDB" id="A0A0G8ARU3"/>
<name>A0A0G8ARU3_9SYNE</name>
<comment type="caution">
    <text evidence="1">The sequence shown here is derived from an EMBL/GenBank/DDBJ whole genome shotgun (WGS) entry which is preliminary data.</text>
</comment>
<reference evidence="1 2" key="1">
    <citation type="submission" date="2015-02" db="EMBL/GenBank/DDBJ databases">
        <authorList>
            <person name="Slaby B."/>
            <person name="Hentschel U."/>
        </authorList>
    </citation>
    <scope>NUCLEOTIDE SEQUENCE [LARGE SCALE GENOMIC DNA]</scope>
    <source>
        <strain evidence="1">15L</strain>
    </source>
</reference>